<protein>
    <submittedName>
        <fullName evidence="2">Flavoprotein</fullName>
    </submittedName>
</protein>
<dbReference type="PRINTS" id="PR00420">
    <property type="entry name" value="RNGMNOXGNASE"/>
</dbReference>
<dbReference type="PANTHER" id="PTHR43539">
    <property type="entry name" value="FLAVIN-BINDING MONOOXYGENASE-LIKE PROTEIN (AFU_ORTHOLOGUE AFUA_4G09220)"/>
    <property type="match status" value="1"/>
</dbReference>
<keyword evidence="3" id="KW-1185">Reference proteome</keyword>
<dbReference type="RefSeq" id="WP_107651430.1">
    <property type="nucleotide sequence ID" value="NZ_PZJX01000043.1"/>
</dbReference>
<dbReference type="GO" id="GO:0004497">
    <property type="term" value="F:monooxygenase activity"/>
    <property type="evidence" value="ECO:0007669"/>
    <property type="project" value="TreeGrafter"/>
</dbReference>
<gene>
    <name evidence="2" type="ORF">C9427_23305</name>
</gene>
<dbReference type="PANTHER" id="PTHR43539:SF78">
    <property type="entry name" value="FLAVIN-CONTAINING MONOOXYGENASE"/>
    <property type="match status" value="1"/>
</dbReference>
<dbReference type="InterPro" id="IPR050982">
    <property type="entry name" value="Auxin_biosynth/cation_transpt"/>
</dbReference>
<dbReference type="SUPFAM" id="SSF51905">
    <property type="entry name" value="FAD/NAD(P)-binding domain"/>
    <property type="match status" value="1"/>
</dbReference>
<reference evidence="2 3" key="1">
    <citation type="submission" date="2018-03" db="EMBL/GenBank/DDBJ databases">
        <title>Genome sequence of the symbiotic type strain Mesorhizobium helmanticense CSLC115NT isolated from Lotus corniculatus nodules.</title>
        <authorList>
            <person name="Sannazzaro A.I."/>
            <person name="Torres Tejerizo G.A."/>
            <person name="Dip D."/>
            <person name="Caballero M."/>
            <person name="Pistorio M."/>
            <person name="Estrella M.J."/>
        </authorList>
    </citation>
    <scope>NUCLEOTIDE SEQUENCE [LARGE SCALE GENOMIC DNA]</scope>
    <source>
        <strain evidence="2 3">CSLC115N</strain>
    </source>
</reference>
<proteinExistence type="predicted"/>
<dbReference type="InterPro" id="IPR036188">
    <property type="entry name" value="FAD/NAD-bd_sf"/>
</dbReference>
<sequence>MVLDSNLPVAIIGGGPVGLAAAAQLISRGLPVKVYEAGSAVGSNLSDWGHVRVFTPWRYCVDAVARKLLESHGWPMPEPEAFPTANEIVEHYLAPLARLAELAPSIETNARVAAVSRWGADKVLSKGREQKPFMLVVETAHGQRRDMARAVIDASGTWRTPNPLGAGGIAAEGEVEFGDRIAYGIPDVLGRDRHLYAGRTTLVAGSGHSAANALLDLARLAQAEPGTSALWVTRGADLVRIYGGGDADALPARGELGSDTRDLVESGRVRLATGFATVAIREVDGRLMVEGQTKDGLRTLGPVDRIIAATGQRPDLALTRELRLDLDPWLESVKALGPLIDPNEHSCGDVPPHGHRELSHPEQDFYTVGIKSYGRAPTFLLLTGYEQVRSVAAAIAGDMAAADAVHLSLPETGVCVVPVSVSNTSSQGCCGGPAPAAVDACCVADAEAKAGGKAGCGCGNTQAIVAARSSEQVMDAAR</sequence>
<dbReference type="GO" id="GO:0050660">
    <property type="term" value="F:flavin adenine dinucleotide binding"/>
    <property type="evidence" value="ECO:0007669"/>
    <property type="project" value="TreeGrafter"/>
</dbReference>
<dbReference type="AlphaFoldDB" id="A0A2T4IQH6"/>
<name>A0A2T4IQH6_9HYPH</name>
<keyword evidence="1" id="KW-0560">Oxidoreductase</keyword>
<evidence type="ECO:0000256" key="1">
    <source>
        <dbReference type="ARBA" id="ARBA00023002"/>
    </source>
</evidence>
<dbReference type="EMBL" id="PZJX01000043">
    <property type="protein sequence ID" value="PTE07911.1"/>
    <property type="molecule type" value="Genomic_DNA"/>
</dbReference>
<dbReference type="Proteomes" id="UP000240259">
    <property type="component" value="Unassembled WGS sequence"/>
</dbReference>
<evidence type="ECO:0000313" key="3">
    <source>
        <dbReference type="Proteomes" id="UP000240259"/>
    </source>
</evidence>
<dbReference type="Pfam" id="PF13450">
    <property type="entry name" value="NAD_binding_8"/>
    <property type="match status" value="1"/>
</dbReference>
<comment type="caution">
    <text evidence="2">The sequence shown here is derived from an EMBL/GenBank/DDBJ whole genome shotgun (WGS) entry which is preliminary data.</text>
</comment>
<dbReference type="OrthoDB" id="7279140at2"/>
<accession>A0A2T4IQH6</accession>
<dbReference type="Gene3D" id="3.50.50.60">
    <property type="entry name" value="FAD/NAD(P)-binding domain"/>
    <property type="match status" value="1"/>
</dbReference>
<organism evidence="2 3">
    <name type="scientific">Mesorhizobium helmanticense</name>
    <dbReference type="NCBI Taxonomy" id="1776423"/>
    <lineage>
        <taxon>Bacteria</taxon>
        <taxon>Pseudomonadati</taxon>
        <taxon>Pseudomonadota</taxon>
        <taxon>Alphaproteobacteria</taxon>
        <taxon>Hyphomicrobiales</taxon>
        <taxon>Phyllobacteriaceae</taxon>
        <taxon>Mesorhizobium</taxon>
    </lineage>
</organism>
<evidence type="ECO:0000313" key="2">
    <source>
        <dbReference type="EMBL" id="PTE07911.1"/>
    </source>
</evidence>